<dbReference type="SUPFAM" id="SSF101941">
    <property type="entry name" value="NAC domain"/>
    <property type="match status" value="1"/>
</dbReference>
<name>M4F5H2_BRACM</name>
<evidence type="ECO:0000313" key="7">
    <source>
        <dbReference type="EnsemblPlants" id="Bra036328.1-P"/>
    </source>
</evidence>
<keyword evidence="4" id="KW-0804">Transcription</keyword>
<organism evidence="7 8">
    <name type="scientific">Brassica campestris</name>
    <name type="common">Field mustard</name>
    <dbReference type="NCBI Taxonomy" id="3711"/>
    <lineage>
        <taxon>Eukaryota</taxon>
        <taxon>Viridiplantae</taxon>
        <taxon>Streptophyta</taxon>
        <taxon>Embryophyta</taxon>
        <taxon>Tracheophyta</taxon>
        <taxon>Spermatophyta</taxon>
        <taxon>Magnoliopsida</taxon>
        <taxon>eudicotyledons</taxon>
        <taxon>Gunneridae</taxon>
        <taxon>Pentapetalae</taxon>
        <taxon>rosids</taxon>
        <taxon>malvids</taxon>
        <taxon>Brassicales</taxon>
        <taxon>Brassicaceae</taxon>
        <taxon>Brassiceae</taxon>
        <taxon>Brassica</taxon>
    </lineage>
</organism>
<evidence type="ECO:0000313" key="8">
    <source>
        <dbReference type="Proteomes" id="UP000011750"/>
    </source>
</evidence>
<dbReference type="Gene3D" id="2.170.150.80">
    <property type="entry name" value="NAC domain"/>
    <property type="match status" value="1"/>
</dbReference>
<dbReference type="InParanoid" id="M4F5H2"/>
<dbReference type="SMR" id="M4F5H2"/>
<evidence type="ECO:0000256" key="2">
    <source>
        <dbReference type="ARBA" id="ARBA00023015"/>
    </source>
</evidence>
<dbReference type="OMA" id="NFEEYML"/>
<keyword evidence="3" id="KW-0238">DNA-binding</keyword>
<keyword evidence="5" id="KW-0539">Nucleus</keyword>
<keyword evidence="2" id="KW-0805">Transcription regulation</keyword>
<dbReference type="AlphaFoldDB" id="M4F5H2"/>
<protein>
    <recommendedName>
        <fullName evidence="6">NAC domain-containing protein</fullName>
    </recommendedName>
</protein>
<dbReference type="GO" id="GO:0003677">
    <property type="term" value="F:DNA binding"/>
    <property type="evidence" value="ECO:0007669"/>
    <property type="project" value="UniProtKB-KW"/>
</dbReference>
<dbReference type="EnsemblPlants" id="Bra036328.1">
    <property type="protein sequence ID" value="Bra036328.1-P"/>
    <property type="gene ID" value="Bra036328"/>
</dbReference>
<reference evidence="7 8" key="2">
    <citation type="journal article" date="2018" name="Hortic Res">
        <title>Improved Brassica rapa reference genome by single-molecule sequencing and chromosome conformation capture technologies.</title>
        <authorList>
            <person name="Zhang L."/>
            <person name="Cai X."/>
            <person name="Wu J."/>
            <person name="Liu M."/>
            <person name="Grob S."/>
            <person name="Cheng F."/>
            <person name="Liang J."/>
            <person name="Cai C."/>
            <person name="Liu Z."/>
            <person name="Liu B."/>
            <person name="Wang F."/>
            <person name="Li S."/>
            <person name="Liu F."/>
            <person name="Li X."/>
            <person name="Cheng L."/>
            <person name="Yang W."/>
            <person name="Li M.H."/>
            <person name="Grossniklaus U."/>
            <person name="Zheng H."/>
            <person name="Wang X."/>
        </authorList>
    </citation>
    <scope>NUCLEOTIDE SEQUENCE [LARGE SCALE GENOMIC DNA]</scope>
    <source>
        <strain evidence="7 8">cv. Chiifu-401-42</strain>
    </source>
</reference>
<dbReference type="InterPro" id="IPR036093">
    <property type="entry name" value="NAC_dom_sf"/>
</dbReference>
<evidence type="ECO:0000259" key="6">
    <source>
        <dbReference type="PROSITE" id="PS51005"/>
    </source>
</evidence>
<dbReference type="HOGENOM" id="CLU_967561_0_0_1"/>
<keyword evidence="8" id="KW-1185">Reference proteome</keyword>
<reference evidence="7 8" key="1">
    <citation type="journal article" date="2011" name="Nat. Genet.">
        <title>The genome of the mesopolyploid crop species Brassica rapa.</title>
        <authorList>
            <consortium name="Brassica rapa Genome Sequencing Project Consortium"/>
            <person name="Wang X."/>
            <person name="Wang H."/>
            <person name="Wang J."/>
            <person name="Sun R."/>
            <person name="Wu J."/>
            <person name="Liu S."/>
            <person name="Bai Y."/>
            <person name="Mun J.H."/>
            <person name="Bancroft I."/>
            <person name="Cheng F."/>
            <person name="Huang S."/>
            <person name="Li X."/>
            <person name="Hua W."/>
            <person name="Wang J."/>
            <person name="Wang X."/>
            <person name="Freeling M."/>
            <person name="Pires J.C."/>
            <person name="Paterson A.H."/>
            <person name="Chalhoub B."/>
            <person name="Wang B."/>
            <person name="Hayward A."/>
            <person name="Sharpe A.G."/>
            <person name="Park B.S."/>
            <person name="Weisshaar B."/>
            <person name="Liu B."/>
            <person name="Li B."/>
            <person name="Liu B."/>
            <person name="Tong C."/>
            <person name="Song C."/>
            <person name="Duran C."/>
            <person name="Peng C."/>
            <person name="Geng C."/>
            <person name="Koh C."/>
            <person name="Lin C."/>
            <person name="Edwards D."/>
            <person name="Mu D."/>
            <person name="Shen D."/>
            <person name="Soumpourou E."/>
            <person name="Li F."/>
            <person name="Fraser F."/>
            <person name="Conant G."/>
            <person name="Lassalle G."/>
            <person name="King G.J."/>
            <person name="Bonnema G."/>
            <person name="Tang H."/>
            <person name="Wang H."/>
            <person name="Belcram H."/>
            <person name="Zhou H."/>
            <person name="Hirakawa H."/>
            <person name="Abe H."/>
            <person name="Guo H."/>
            <person name="Wang H."/>
            <person name="Jin H."/>
            <person name="Parkin I.A."/>
            <person name="Batley J."/>
            <person name="Kim J.S."/>
            <person name="Just J."/>
            <person name="Li J."/>
            <person name="Xu J."/>
            <person name="Deng J."/>
            <person name="Kim J.A."/>
            <person name="Li J."/>
            <person name="Yu J."/>
            <person name="Meng J."/>
            <person name="Wang J."/>
            <person name="Min J."/>
            <person name="Poulain J."/>
            <person name="Wang J."/>
            <person name="Hatakeyama K."/>
            <person name="Wu K."/>
            <person name="Wang L."/>
            <person name="Fang L."/>
            <person name="Trick M."/>
            <person name="Links M.G."/>
            <person name="Zhao M."/>
            <person name="Jin M."/>
            <person name="Ramchiary N."/>
            <person name="Drou N."/>
            <person name="Berkman P.J."/>
            <person name="Cai Q."/>
            <person name="Huang Q."/>
            <person name="Li R."/>
            <person name="Tabata S."/>
            <person name="Cheng S."/>
            <person name="Zhang S."/>
            <person name="Zhang S."/>
            <person name="Huang S."/>
            <person name="Sato S."/>
            <person name="Sun S."/>
            <person name="Kwon S.J."/>
            <person name="Choi S.R."/>
            <person name="Lee T.H."/>
            <person name="Fan W."/>
            <person name="Zhao X."/>
            <person name="Tan X."/>
            <person name="Xu X."/>
            <person name="Wang Y."/>
            <person name="Qiu Y."/>
            <person name="Yin Y."/>
            <person name="Li Y."/>
            <person name="Du Y."/>
            <person name="Liao Y."/>
            <person name="Lim Y."/>
            <person name="Narusaka Y."/>
            <person name="Wang Y."/>
            <person name="Wang Z."/>
            <person name="Li Z."/>
            <person name="Wang Z."/>
            <person name="Xiong Z."/>
            <person name="Zhang Z."/>
        </authorList>
    </citation>
    <scope>NUCLEOTIDE SEQUENCE [LARGE SCALE GENOMIC DNA]</scope>
    <source>
        <strain evidence="7 8">cv. Chiifu-401-42</strain>
    </source>
</reference>
<dbReference type="GO" id="GO:0006355">
    <property type="term" value="P:regulation of DNA-templated transcription"/>
    <property type="evidence" value="ECO:0007669"/>
    <property type="project" value="InterPro"/>
</dbReference>
<dbReference type="Proteomes" id="UP000011750">
    <property type="component" value="Chromosome A09"/>
</dbReference>
<comment type="subcellular location">
    <subcellularLocation>
        <location evidence="1">Nucleus</location>
    </subcellularLocation>
</comment>
<dbReference type="GO" id="GO:0005634">
    <property type="term" value="C:nucleus"/>
    <property type="evidence" value="ECO:0007669"/>
    <property type="project" value="UniProtKB-SubCell"/>
</dbReference>
<evidence type="ECO:0000256" key="1">
    <source>
        <dbReference type="ARBA" id="ARBA00004123"/>
    </source>
</evidence>
<dbReference type="Pfam" id="PF02365">
    <property type="entry name" value="NAM"/>
    <property type="match status" value="1"/>
</dbReference>
<reference evidence="7" key="3">
    <citation type="submission" date="2023-03" db="UniProtKB">
        <authorList>
            <consortium name="EnsemblPlants"/>
        </authorList>
    </citation>
    <scope>IDENTIFICATION</scope>
    <source>
        <strain evidence="7">cv. Chiifu-401-42</strain>
    </source>
</reference>
<sequence>METSNVGFRFCPTDEELINYFLKNKILGKPWLVDDKIREVSICSYEPASLPALSMIKSKDLVWYFLSPKEYKSPKKSLTKRTTPSGFWKSTGKDRKIKEDKRRDGVVIGIKKTLVYHEGKSSNAVPTPWIMHEYHITCLPLADQSIYVICKLFYKGNVGDIPSGSNSTKPSHYLVISDSNTVEATNTPPQVEQAGQESLSGFSVNDVTMLMNEQEDLSPWDTLCPIPNTLFIDNNDNTKVQLQTTCLAQNDDEDLGAFTQIESLLADHQEFITQENFEEYMLKWSCLL</sequence>
<evidence type="ECO:0000256" key="5">
    <source>
        <dbReference type="ARBA" id="ARBA00023242"/>
    </source>
</evidence>
<dbReference type="Gramene" id="Bra036328.1">
    <property type="protein sequence ID" value="Bra036328.1-P"/>
    <property type="gene ID" value="Bra036328"/>
</dbReference>
<accession>M4F5H2</accession>
<dbReference type="InterPro" id="IPR003441">
    <property type="entry name" value="NAC-dom"/>
</dbReference>
<evidence type="ECO:0000256" key="4">
    <source>
        <dbReference type="ARBA" id="ARBA00023163"/>
    </source>
</evidence>
<proteinExistence type="predicted"/>
<feature type="domain" description="NAC" evidence="6">
    <location>
        <begin position="4"/>
        <end position="155"/>
    </location>
</feature>
<dbReference type="PROSITE" id="PS51005">
    <property type="entry name" value="NAC"/>
    <property type="match status" value="1"/>
</dbReference>
<dbReference type="OrthoDB" id="1112274at2759"/>
<evidence type="ECO:0000256" key="3">
    <source>
        <dbReference type="ARBA" id="ARBA00023125"/>
    </source>
</evidence>
<dbReference type="STRING" id="51351.M4F5H2"/>
<dbReference type="PANTHER" id="PTHR31989">
    <property type="entry name" value="NAC DOMAIN-CONTAINING PROTEIN 82-RELATED"/>
    <property type="match status" value="1"/>
</dbReference>